<evidence type="ECO:0000256" key="2">
    <source>
        <dbReference type="ARBA" id="ARBA00007487"/>
    </source>
</evidence>
<evidence type="ECO:0000256" key="7">
    <source>
        <dbReference type="ARBA" id="ARBA00022741"/>
    </source>
</evidence>
<comment type="catalytic activity">
    <reaction evidence="12 14">
        <text>2 cob(II)yrinate a,c diamide + reduced [electron-transfer flavoprotein] + 2 ATP = 2 adenosylcob(III)yrinate a,c-diamide + 2 triphosphate + oxidized [electron-transfer flavoprotein] + 3 H(+)</text>
        <dbReference type="Rhea" id="RHEA:11528"/>
        <dbReference type="Rhea" id="RHEA-COMP:10685"/>
        <dbReference type="Rhea" id="RHEA-COMP:10686"/>
        <dbReference type="ChEBI" id="CHEBI:15378"/>
        <dbReference type="ChEBI" id="CHEBI:18036"/>
        <dbReference type="ChEBI" id="CHEBI:30616"/>
        <dbReference type="ChEBI" id="CHEBI:57692"/>
        <dbReference type="ChEBI" id="CHEBI:58307"/>
        <dbReference type="ChEBI" id="CHEBI:58503"/>
        <dbReference type="ChEBI" id="CHEBI:58537"/>
        <dbReference type="EC" id="2.5.1.17"/>
    </reaction>
</comment>
<evidence type="ECO:0000256" key="6">
    <source>
        <dbReference type="ARBA" id="ARBA00022679"/>
    </source>
</evidence>
<dbReference type="GO" id="GO:0005524">
    <property type="term" value="F:ATP binding"/>
    <property type="evidence" value="ECO:0007669"/>
    <property type="project" value="UniProtKB-UniRule"/>
</dbReference>
<keyword evidence="7 14" id="KW-0547">Nucleotide-binding</keyword>
<dbReference type="Gene3D" id="1.20.1200.10">
    <property type="entry name" value="Cobalamin adenosyltransferase-like"/>
    <property type="match status" value="1"/>
</dbReference>
<dbReference type="EMBL" id="WKPI01000001">
    <property type="protein sequence ID" value="MSC31516.1"/>
    <property type="molecule type" value="Genomic_DNA"/>
</dbReference>
<evidence type="ECO:0000256" key="8">
    <source>
        <dbReference type="ARBA" id="ARBA00022840"/>
    </source>
</evidence>
<dbReference type="InterPro" id="IPR036451">
    <property type="entry name" value="CblAdoTrfase-like_sf"/>
</dbReference>
<dbReference type="GeneID" id="42456706"/>
<feature type="domain" description="Cobalamin adenosyltransferase-like" evidence="15">
    <location>
        <begin position="4"/>
        <end position="153"/>
    </location>
</feature>
<evidence type="ECO:0000313" key="16">
    <source>
        <dbReference type="EMBL" id="MSA87722.1"/>
    </source>
</evidence>
<keyword evidence="5 14" id="KW-0169">Cobalamin biosynthesis</keyword>
<dbReference type="Proteomes" id="UP000480929">
    <property type="component" value="Unassembled WGS sequence"/>
</dbReference>
<dbReference type="Pfam" id="PF01923">
    <property type="entry name" value="Cob_adeno_trans"/>
    <property type="match status" value="1"/>
</dbReference>
<comment type="caution">
    <text evidence="16">The sequence shown here is derived from an EMBL/GenBank/DDBJ whole genome shotgun (WGS) entry which is preliminary data.</text>
</comment>
<dbReference type="RefSeq" id="WP_020224882.1">
    <property type="nucleotide sequence ID" value="NZ_AP031450.1"/>
</dbReference>
<dbReference type="InterPro" id="IPR016030">
    <property type="entry name" value="CblAdoTrfase-like"/>
</dbReference>
<dbReference type="InterPro" id="IPR029499">
    <property type="entry name" value="PduO-typ"/>
</dbReference>
<dbReference type="AlphaFoldDB" id="A0A6N7S1Z0"/>
<dbReference type="GO" id="GO:0008817">
    <property type="term" value="F:corrinoid adenosyltransferase activity"/>
    <property type="evidence" value="ECO:0007669"/>
    <property type="project" value="UniProtKB-UniRule"/>
</dbReference>
<proteinExistence type="inferred from homology"/>
<comment type="pathway">
    <text evidence="1 14">Cofactor biosynthesis; adenosylcobalamin biosynthesis; adenosylcobalamin from cob(II)yrinate a,c-diamide: step 2/7.</text>
</comment>
<dbReference type="SUPFAM" id="SSF89028">
    <property type="entry name" value="Cobalamin adenosyltransferase-like"/>
    <property type="match status" value="1"/>
</dbReference>
<reference evidence="18 19" key="1">
    <citation type="journal article" date="2019" name="Nat. Med.">
        <title>A library of human gut bacterial isolates paired with longitudinal multiomics data enables mechanistic microbiome research.</title>
        <authorList>
            <person name="Poyet M."/>
            <person name="Groussin M."/>
            <person name="Gibbons S.M."/>
            <person name="Avila-Pacheco J."/>
            <person name="Jiang X."/>
            <person name="Kearney S.M."/>
            <person name="Perrotta A.R."/>
            <person name="Berdy B."/>
            <person name="Zhao S."/>
            <person name="Lieberman T.D."/>
            <person name="Swanson P.K."/>
            <person name="Smith M."/>
            <person name="Roesemann S."/>
            <person name="Alexander J.E."/>
            <person name="Rich S.A."/>
            <person name="Livny J."/>
            <person name="Vlamakis H."/>
            <person name="Clish C."/>
            <person name="Bullock K."/>
            <person name="Deik A."/>
            <person name="Scott J."/>
            <person name="Pierce K.A."/>
            <person name="Xavier R.J."/>
            <person name="Alm E.J."/>
        </authorList>
    </citation>
    <scope>NUCLEOTIDE SEQUENCE [LARGE SCALE GENOMIC DNA]</scope>
    <source>
        <strain evidence="16 18">BIOML-A4</strain>
        <strain evidence="17 19">BIOML-A5</strain>
    </source>
</reference>
<organism evidence="16 18">
    <name type="scientific">Holdemania massiliensis</name>
    <dbReference type="NCBI Taxonomy" id="1468449"/>
    <lineage>
        <taxon>Bacteria</taxon>
        <taxon>Bacillati</taxon>
        <taxon>Bacillota</taxon>
        <taxon>Erysipelotrichia</taxon>
        <taxon>Erysipelotrichales</taxon>
        <taxon>Erysipelotrichaceae</taxon>
        <taxon>Holdemania</taxon>
    </lineage>
</organism>
<evidence type="ECO:0000256" key="12">
    <source>
        <dbReference type="ARBA" id="ARBA00048555"/>
    </source>
</evidence>
<sequence length="174" mass="19333">MIVTTKTGDQGTTEIQSGRISKADPLLEVLGDLDELSADCLVFASLTPAYRLVMEALVQDLSAGCAELAGYGEGRFCQRIERLELEMKEMLKDGSEFRFHYPLACPSSALFNRLRAVSRRAERHWWGLQNSRKTNPQLGIYLNRISDYFFALQIQAAVDSKSNSSANSTADSAM</sequence>
<dbReference type="EC" id="2.5.1.17" evidence="3 14"/>
<evidence type="ECO:0000256" key="5">
    <source>
        <dbReference type="ARBA" id="ARBA00022573"/>
    </source>
</evidence>
<evidence type="ECO:0000256" key="11">
    <source>
        <dbReference type="ARBA" id="ARBA00033354"/>
    </source>
</evidence>
<keyword evidence="8 14" id="KW-0067">ATP-binding</keyword>
<dbReference type="UniPathway" id="UPA00148">
    <property type="reaction ID" value="UER00233"/>
</dbReference>
<protein>
    <recommendedName>
        <fullName evidence="4 14">Corrinoid adenosyltransferase</fullName>
        <ecNumber evidence="3 14">2.5.1.17</ecNumber>
    </recommendedName>
    <alternativeName>
        <fullName evidence="9 14">Cob(II)alamin adenosyltransferase</fullName>
    </alternativeName>
    <alternativeName>
        <fullName evidence="11 14">Cob(II)yrinic acid a,c-diamide adenosyltransferase</fullName>
    </alternativeName>
    <alternativeName>
        <fullName evidence="10 14">Cobinamide/cobalamin adenosyltransferase</fullName>
    </alternativeName>
</protein>
<keyword evidence="6 14" id="KW-0808">Transferase</keyword>
<accession>A0A6N7S1Z0</accession>
<name>A0A6N7S1Z0_9FIRM</name>
<evidence type="ECO:0000259" key="15">
    <source>
        <dbReference type="Pfam" id="PF01923"/>
    </source>
</evidence>
<evidence type="ECO:0000313" key="19">
    <source>
        <dbReference type="Proteomes" id="UP000480929"/>
    </source>
</evidence>
<gene>
    <name evidence="17" type="ORF">GKD88_00040</name>
    <name evidence="16" type="ORF">GKE08_00040</name>
</gene>
<evidence type="ECO:0000256" key="1">
    <source>
        <dbReference type="ARBA" id="ARBA00005121"/>
    </source>
</evidence>
<dbReference type="PANTHER" id="PTHR12213">
    <property type="entry name" value="CORRINOID ADENOSYLTRANSFERASE"/>
    <property type="match status" value="1"/>
</dbReference>
<evidence type="ECO:0000313" key="18">
    <source>
        <dbReference type="Proteomes" id="UP000433575"/>
    </source>
</evidence>
<evidence type="ECO:0000256" key="4">
    <source>
        <dbReference type="ARBA" id="ARBA00020963"/>
    </source>
</evidence>
<keyword evidence="19" id="KW-1185">Reference proteome</keyword>
<comment type="similarity">
    <text evidence="2 14">Belongs to the Cob(I)alamin adenosyltransferase family.</text>
</comment>
<evidence type="ECO:0000256" key="10">
    <source>
        <dbReference type="ARBA" id="ARBA00033334"/>
    </source>
</evidence>
<evidence type="ECO:0000256" key="9">
    <source>
        <dbReference type="ARBA" id="ARBA00031529"/>
    </source>
</evidence>
<dbReference type="OrthoDB" id="9778896at2"/>
<evidence type="ECO:0000313" key="17">
    <source>
        <dbReference type="EMBL" id="MSC31516.1"/>
    </source>
</evidence>
<dbReference type="Proteomes" id="UP000433575">
    <property type="component" value="Unassembled WGS sequence"/>
</dbReference>
<evidence type="ECO:0000256" key="14">
    <source>
        <dbReference type="RuleBase" id="RU366026"/>
    </source>
</evidence>
<dbReference type="GO" id="GO:0009236">
    <property type="term" value="P:cobalamin biosynthetic process"/>
    <property type="evidence" value="ECO:0007669"/>
    <property type="project" value="UniProtKB-UniRule"/>
</dbReference>
<evidence type="ECO:0000256" key="3">
    <source>
        <dbReference type="ARBA" id="ARBA00012454"/>
    </source>
</evidence>
<evidence type="ECO:0000256" key="13">
    <source>
        <dbReference type="ARBA" id="ARBA00048692"/>
    </source>
</evidence>
<dbReference type="PANTHER" id="PTHR12213:SF0">
    <property type="entry name" value="CORRINOID ADENOSYLTRANSFERASE MMAB"/>
    <property type="match status" value="1"/>
</dbReference>
<comment type="catalytic activity">
    <reaction evidence="13 14">
        <text>2 cob(II)alamin + reduced [electron-transfer flavoprotein] + 2 ATP = 2 adenosylcob(III)alamin + 2 triphosphate + oxidized [electron-transfer flavoprotein] + 3 H(+)</text>
        <dbReference type="Rhea" id="RHEA:28671"/>
        <dbReference type="Rhea" id="RHEA-COMP:10685"/>
        <dbReference type="Rhea" id="RHEA-COMP:10686"/>
        <dbReference type="ChEBI" id="CHEBI:15378"/>
        <dbReference type="ChEBI" id="CHEBI:16304"/>
        <dbReference type="ChEBI" id="CHEBI:18036"/>
        <dbReference type="ChEBI" id="CHEBI:18408"/>
        <dbReference type="ChEBI" id="CHEBI:30616"/>
        <dbReference type="ChEBI" id="CHEBI:57692"/>
        <dbReference type="ChEBI" id="CHEBI:58307"/>
        <dbReference type="EC" id="2.5.1.17"/>
    </reaction>
</comment>
<dbReference type="EMBL" id="WKPJ01000001">
    <property type="protein sequence ID" value="MSA87722.1"/>
    <property type="molecule type" value="Genomic_DNA"/>
</dbReference>